<dbReference type="PRINTS" id="PR00723">
    <property type="entry name" value="SUBTILISIN"/>
</dbReference>
<evidence type="ECO:0000259" key="7">
    <source>
        <dbReference type="Pfam" id="PF00082"/>
    </source>
</evidence>
<feature type="active site" description="Charge relay system" evidence="5">
    <location>
        <position position="403"/>
    </location>
</feature>
<evidence type="ECO:0000256" key="2">
    <source>
        <dbReference type="ARBA" id="ARBA00022670"/>
    </source>
</evidence>
<keyword evidence="6" id="KW-0732">Signal</keyword>
<dbReference type="InterPro" id="IPR000209">
    <property type="entry name" value="Peptidase_S8/S53_dom"/>
</dbReference>
<keyword evidence="2 5" id="KW-0645">Protease</keyword>
<dbReference type="PIRSF" id="PIRSF037903">
    <property type="entry name" value="Subtilisin_rel_GFO_2223"/>
    <property type="match status" value="1"/>
</dbReference>
<dbReference type="InterPro" id="IPR015500">
    <property type="entry name" value="Peptidase_S8_subtilisin-rel"/>
</dbReference>
<feature type="chain" id="PRO_5020818832" evidence="6">
    <location>
        <begin position="20"/>
        <end position="467"/>
    </location>
</feature>
<keyword evidence="4 5" id="KW-0720">Serine protease</keyword>
<dbReference type="PROSITE" id="PS51892">
    <property type="entry name" value="SUBTILASE"/>
    <property type="match status" value="1"/>
</dbReference>
<dbReference type="GO" id="GO:0006508">
    <property type="term" value="P:proteolysis"/>
    <property type="evidence" value="ECO:0007669"/>
    <property type="project" value="UniProtKB-KW"/>
</dbReference>
<evidence type="ECO:0000256" key="5">
    <source>
        <dbReference type="PROSITE-ProRule" id="PRU01240"/>
    </source>
</evidence>
<dbReference type="Pfam" id="PF00082">
    <property type="entry name" value="Peptidase_S8"/>
    <property type="match status" value="1"/>
</dbReference>
<accession>A0A4S4NSD2</accession>
<feature type="signal peptide" evidence="6">
    <location>
        <begin position="1"/>
        <end position="19"/>
    </location>
</feature>
<dbReference type="RefSeq" id="WP_136456187.1">
    <property type="nucleotide sequence ID" value="NZ_SRSF01000001.1"/>
</dbReference>
<evidence type="ECO:0000313" key="9">
    <source>
        <dbReference type="Proteomes" id="UP000308528"/>
    </source>
</evidence>
<comment type="similarity">
    <text evidence="1 5">Belongs to the peptidase S8 family.</text>
</comment>
<dbReference type="InterPro" id="IPR050131">
    <property type="entry name" value="Peptidase_S8_subtilisin-like"/>
</dbReference>
<dbReference type="InterPro" id="IPR023828">
    <property type="entry name" value="Peptidase_S8_Ser-AS"/>
</dbReference>
<dbReference type="GO" id="GO:0004252">
    <property type="term" value="F:serine-type endopeptidase activity"/>
    <property type="evidence" value="ECO:0007669"/>
    <property type="project" value="UniProtKB-UniRule"/>
</dbReference>
<dbReference type="PROSITE" id="PS00138">
    <property type="entry name" value="SUBTILASE_SER"/>
    <property type="match status" value="1"/>
</dbReference>
<dbReference type="EMBL" id="SRSF01000001">
    <property type="protein sequence ID" value="THH41361.1"/>
    <property type="molecule type" value="Genomic_DNA"/>
</dbReference>
<dbReference type="OrthoDB" id="9792152at2"/>
<reference evidence="8 9" key="1">
    <citation type="submission" date="2019-04" db="EMBL/GenBank/DDBJ databases">
        <title>Lewinella litorea sp. nov., isolated from a marine sand.</title>
        <authorList>
            <person name="Yoon J.-H."/>
        </authorList>
    </citation>
    <scope>NUCLEOTIDE SEQUENCE [LARGE SCALE GENOMIC DNA]</scope>
    <source>
        <strain evidence="8 9">HSMS-39</strain>
    </source>
</reference>
<name>A0A4S4NSD2_9BACT</name>
<keyword evidence="3 5" id="KW-0378">Hydrolase</keyword>
<dbReference type="Proteomes" id="UP000308528">
    <property type="component" value="Unassembled WGS sequence"/>
</dbReference>
<dbReference type="PANTHER" id="PTHR43806">
    <property type="entry name" value="PEPTIDASE S8"/>
    <property type="match status" value="1"/>
</dbReference>
<dbReference type="PANTHER" id="PTHR43806:SF67">
    <property type="entry name" value="EGF-LIKE DOMAIN-CONTAINING PROTEIN"/>
    <property type="match status" value="1"/>
</dbReference>
<gene>
    <name evidence="8" type="ORF">E4021_01825</name>
</gene>
<evidence type="ECO:0000256" key="1">
    <source>
        <dbReference type="ARBA" id="ARBA00011073"/>
    </source>
</evidence>
<dbReference type="Gene3D" id="3.40.50.200">
    <property type="entry name" value="Peptidase S8/S53 domain"/>
    <property type="match status" value="1"/>
</dbReference>
<keyword evidence="9" id="KW-1185">Reference proteome</keyword>
<dbReference type="InterPro" id="IPR017317">
    <property type="entry name" value="Pept_S8_subtilisin_bacteroid-2"/>
</dbReference>
<feature type="active site" description="Charge relay system" evidence="5">
    <location>
        <position position="224"/>
    </location>
</feature>
<evidence type="ECO:0000313" key="8">
    <source>
        <dbReference type="EMBL" id="THH41361.1"/>
    </source>
</evidence>
<evidence type="ECO:0000256" key="6">
    <source>
        <dbReference type="SAM" id="SignalP"/>
    </source>
</evidence>
<dbReference type="InterPro" id="IPR036852">
    <property type="entry name" value="Peptidase_S8/S53_dom_sf"/>
</dbReference>
<protein>
    <submittedName>
        <fullName evidence="8">Serine protease</fullName>
    </submittedName>
</protein>
<feature type="active site" description="Charge relay system" evidence="5">
    <location>
        <position position="185"/>
    </location>
</feature>
<organism evidence="8 9">
    <name type="scientific">Neolewinella litorea</name>
    <dbReference type="NCBI Taxonomy" id="2562452"/>
    <lineage>
        <taxon>Bacteria</taxon>
        <taxon>Pseudomonadati</taxon>
        <taxon>Bacteroidota</taxon>
        <taxon>Saprospiria</taxon>
        <taxon>Saprospirales</taxon>
        <taxon>Lewinellaceae</taxon>
        <taxon>Neolewinella</taxon>
    </lineage>
</organism>
<evidence type="ECO:0000256" key="3">
    <source>
        <dbReference type="ARBA" id="ARBA00022801"/>
    </source>
</evidence>
<dbReference type="AlphaFoldDB" id="A0A4S4NSD2"/>
<sequence>MPRLFFLLLCVMAATASYAQDTSEPGMYFVGFSDKADSPYRLDEPTEFLSARALARREKLGTAVTELDLPINPDYEAKVVGQGAVIWLRSRWMNGVVVVADARQIDRIQRLPFVDTIFYAAPKQYDRTTALPRPARFDQPAPVVGSVPVNETFYGYGYPDLARMNGDSLHRLGFRGRGVLVAVFDGGFPSVQYKDFLGYDQVEAVPGNYDLVEQDSTALDGSTHGATVLSTMAAHHPFFFIGTAPEARYLLFKTENSRGEHRLEEINYAIALEMADSAGVDVVNSSLGYTTFTDASMDYTYADLNGLTSPASVAIGRAFDRGIIVVTSAGNSGAGEWKHIGIPADAEKAFSIGALDASDERAYFSSFGPTADGRIKPDVSGPGVMVAAVAANGKGLTGANGTSLSAPLVTGLVACLLQAVPDATNQEILVAIRSTASQAEAPDSTLGYGKPDFAAAYRYLLDRRQQP</sequence>
<feature type="domain" description="Peptidase S8/S53" evidence="7">
    <location>
        <begin position="176"/>
        <end position="449"/>
    </location>
</feature>
<dbReference type="SUPFAM" id="SSF52743">
    <property type="entry name" value="Subtilisin-like"/>
    <property type="match status" value="1"/>
</dbReference>
<comment type="caution">
    <text evidence="8">The sequence shown here is derived from an EMBL/GenBank/DDBJ whole genome shotgun (WGS) entry which is preliminary data.</text>
</comment>
<evidence type="ECO:0000256" key="4">
    <source>
        <dbReference type="ARBA" id="ARBA00022825"/>
    </source>
</evidence>
<proteinExistence type="inferred from homology"/>